<dbReference type="AlphaFoldDB" id="A0A1X0NY47"/>
<reference evidence="2 3" key="1">
    <citation type="submission" date="2017-03" db="EMBL/GenBank/DDBJ databases">
        <title>An alternative strategy for trypanosome survival in the mammalian bloodstream revealed through genome and transcriptome analysis of the ubiquitous bovine parasite Trypanosoma (Megatrypanum) theileri.</title>
        <authorList>
            <person name="Kelly S."/>
            <person name="Ivens A."/>
            <person name="Mott A."/>
            <person name="O'Neill E."/>
            <person name="Emms D."/>
            <person name="Macleod O."/>
            <person name="Voorheis P."/>
            <person name="Matthews J."/>
            <person name="Matthews K."/>
            <person name="Carrington M."/>
        </authorList>
    </citation>
    <scope>NUCLEOTIDE SEQUENCE [LARGE SCALE GENOMIC DNA]</scope>
    <source>
        <strain evidence="2">Edinburgh</strain>
    </source>
</reference>
<accession>A0A1X0NY47</accession>
<name>A0A1X0NY47_9TRYP</name>
<dbReference type="Proteomes" id="UP000192257">
    <property type="component" value="Unassembled WGS sequence"/>
</dbReference>
<dbReference type="VEuPathDB" id="TriTrypDB:TM35_000131530"/>
<sequence length="200" mass="22055">MMTETTPSTTTNTNHKHNNNNNNSKTTGSSGNGKKREALFLGGAEQFLFDFGASPNVRENSPTAITTTTNTIDTTTNTINTTINTNDSAHAETEPISTVQGKQVVIPPLAAEEVRRCFHTAIPAGERVFVNLSLDEALTQFQSGLRKYGEALYRQMKQQKKQRTLAKKQHGERVRLQAHNSNSNNNNNNNSGVGKKRKRV</sequence>
<feature type="compositionally biased region" description="Low complexity" evidence="1">
    <location>
        <begin position="1"/>
        <end position="29"/>
    </location>
</feature>
<dbReference type="EMBL" id="NBCO01000013">
    <property type="protein sequence ID" value="ORC89149.1"/>
    <property type="molecule type" value="Genomic_DNA"/>
</dbReference>
<feature type="compositionally biased region" description="Low complexity" evidence="1">
    <location>
        <begin position="180"/>
        <end position="191"/>
    </location>
</feature>
<dbReference type="RefSeq" id="XP_028883215.1">
    <property type="nucleotide sequence ID" value="XM_029025369.1"/>
</dbReference>
<comment type="caution">
    <text evidence="2">The sequence shown here is derived from an EMBL/GenBank/DDBJ whole genome shotgun (WGS) entry which is preliminary data.</text>
</comment>
<organism evidence="2 3">
    <name type="scientific">Trypanosoma theileri</name>
    <dbReference type="NCBI Taxonomy" id="67003"/>
    <lineage>
        <taxon>Eukaryota</taxon>
        <taxon>Discoba</taxon>
        <taxon>Euglenozoa</taxon>
        <taxon>Kinetoplastea</taxon>
        <taxon>Metakinetoplastina</taxon>
        <taxon>Trypanosomatida</taxon>
        <taxon>Trypanosomatidae</taxon>
        <taxon>Trypanosoma</taxon>
    </lineage>
</organism>
<protein>
    <submittedName>
        <fullName evidence="2">Uncharacterized protein</fullName>
    </submittedName>
</protein>
<proteinExistence type="predicted"/>
<keyword evidence="3" id="KW-1185">Reference proteome</keyword>
<evidence type="ECO:0000256" key="1">
    <source>
        <dbReference type="SAM" id="MobiDB-lite"/>
    </source>
</evidence>
<dbReference type="OrthoDB" id="252753at2759"/>
<evidence type="ECO:0000313" key="2">
    <source>
        <dbReference type="EMBL" id="ORC89149.1"/>
    </source>
</evidence>
<gene>
    <name evidence="2" type="ORF">TM35_000131530</name>
</gene>
<feature type="region of interest" description="Disordered" evidence="1">
    <location>
        <begin position="165"/>
        <end position="200"/>
    </location>
</feature>
<feature type="region of interest" description="Disordered" evidence="1">
    <location>
        <begin position="1"/>
        <end position="35"/>
    </location>
</feature>
<evidence type="ECO:0000313" key="3">
    <source>
        <dbReference type="Proteomes" id="UP000192257"/>
    </source>
</evidence>
<dbReference type="GeneID" id="39985149"/>